<feature type="compositionally biased region" description="Basic and acidic residues" evidence="1">
    <location>
        <begin position="89"/>
        <end position="99"/>
    </location>
</feature>
<sequence>MAAMYTAMHPQDELAALFSRNLSLHPVPPPAPEPAPAQVPAPAPAANPQHQADQKIVYISAHYHHSSHLVHKSDPQPPPRPASEPPQSEVERVLREHGVDPSNLSPAQIQLFKTLDTPFQLRLVEIWRACPPPPSQPHTAASSSTTLEQEEALARLRFEQQQQQLVDQQLQQEFFSSGDDSMMQDDDTVLSLDGTPLTPTTAQASDGRWVGLGSPSSPSLSSSSYYYQSNPYSSYVEPYMAEGYGEGLVRHDLGFARGFCCPRRKFPDF</sequence>
<feature type="compositionally biased region" description="Pro residues" evidence="1">
    <location>
        <begin position="75"/>
        <end position="84"/>
    </location>
</feature>
<keyword evidence="3" id="KW-1185">Reference proteome</keyword>
<accession>A0ABR4DIY0</accession>
<feature type="compositionally biased region" description="Pro residues" evidence="1">
    <location>
        <begin position="26"/>
        <end position="45"/>
    </location>
</feature>
<reference evidence="2 3" key="1">
    <citation type="journal article" date="2024" name="Commun. Biol.">
        <title>Comparative genomic analysis of thermophilic fungi reveals convergent evolutionary adaptations and gene losses.</title>
        <authorList>
            <person name="Steindorff A.S."/>
            <person name="Aguilar-Pontes M.V."/>
            <person name="Robinson A.J."/>
            <person name="Andreopoulos B."/>
            <person name="LaButti K."/>
            <person name="Kuo A."/>
            <person name="Mondo S."/>
            <person name="Riley R."/>
            <person name="Otillar R."/>
            <person name="Haridas S."/>
            <person name="Lipzen A."/>
            <person name="Grimwood J."/>
            <person name="Schmutz J."/>
            <person name="Clum A."/>
            <person name="Reid I.D."/>
            <person name="Moisan M.C."/>
            <person name="Butler G."/>
            <person name="Nguyen T.T.M."/>
            <person name="Dewar K."/>
            <person name="Conant G."/>
            <person name="Drula E."/>
            <person name="Henrissat B."/>
            <person name="Hansel C."/>
            <person name="Singer S."/>
            <person name="Hutchinson M.I."/>
            <person name="de Vries R.P."/>
            <person name="Natvig D.O."/>
            <person name="Powell A.J."/>
            <person name="Tsang A."/>
            <person name="Grigoriev I.V."/>
        </authorList>
    </citation>
    <scope>NUCLEOTIDE SEQUENCE [LARGE SCALE GENOMIC DNA]</scope>
    <source>
        <strain evidence="2 3">ATCC 22073</strain>
    </source>
</reference>
<dbReference type="Proteomes" id="UP001600064">
    <property type="component" value="Unassembled WGS sequence"/>
</dbReference>
<proteinExistence type="predicted"/>
<evidence type="ECO:0000313" key="2">
    <source>
        <dbReference type="EMBL" id="KAL2270279.1"/>
    </source>
</evidence>
<feature type="region of interest" description="Disordered" evidence="1">
    <location>
        <begin position="20"/>
        <end position="55"/>
    </location>
</feature>
<organism evidence="2 3">
    <name type="scientific">Remersonia thermophila</name>
    <dbReference type="NCBI Taxonomy" id="72144"/>
    <lineage>
        <taxon>Eukaryota</taxon>
        <taxon>Fungi</taxon>
        <taxon>Dikarya</taxon>
        <taxon>Ascomycota</taxon>
        <taxon>Pezizomycotina</taxon>
        <taxon>Sordariomycetes</taxon>
        <taxon>Sordariomycetidae</taxon>
        <taxon>Sordariales</taxon>
        <taxon>Sordariales incertae sedis</taxon>
        <taxon>Remersonia</taxon>
    </lineage>
</organism>
<evidence type="ECO:0000256" key="1">
    <source>
        <dbReference type="SAM" id="MobiDB-lite"/>
    </source>
</evidence>
<name>A0ABR4DIY0_9PEZI</name>
<dbReference type="GeneID" id="98123380"/>
<dbReference type="EMBL" id="JAZGUE010000002">
    <property type="protein sequence ID" value="KAL2270279.1"/>
    <property type="molecule type" value="Genomic_DNA"/>
</dbReference>
<evidence type="ECO:0000313" key="3">
    <source>
        <dbReference type="Proteomes" id="UP001600064"/>
    </source>
</evidence>
<feature type="region of interest" description="Disordered" evidence="1">
    <location>
        <begin position="67"/>
        <end position="105"/>
    </location>
</feature>
<gene>
    <name evidence="2" type="ORF">VTJ83DRAFT_2463</name>
</gene>
<dbReference type="RefSeq" id="XP_070869003.1">
    <property type="nucleotide sequence ID" value="XM_071008736.1"/>
</dbReference>
<comment type="caution">
    <text evidence="2">The sequence shown here is derived from an EMBL/GenBank/DDBJ whole genome shotgun (WGS) entry which is preliminary data.</text>
</comment>
<protein>
    <submittedName>
        <fullName evidence="2">Uncharacterized protein</fullName>
    </submittedName>
</protein>
<feature type="region of interest" description="Disordered" evidence="1">
    <location>
        <begin position="194"/>
        <end position="220"/>
    </location>
</feature>